<dbReference type="PROSITE" id="PS52027">
    <property type="entry name" value="ZF_C2HC_C3H"/>
    <property type="match status" value="3"/>
</dbReference>
<feature type="compositionally biased region" description="Basic and acidic residues" evidence="6">
    <location>
        <begin position="779"/>
        <end position="790"/>
    </location>
</feature>
<feature type="domain" description="C2HC/C3H-type" evidence="7">
    <location>
        <begin position="683"/>
        <end position="712"/>
    </location>
</feature>
<evidence type="ECO:0000256" key="6">
    <source>
        <dbReference type="SAM" id="MobiDB-lite"/>
    </source>
</evidence>
<feature type="domain" description="C2HC/C3H-type" evidence="7">
    <location>
        <begin position="566"/>
        <end position="595"/>
    </location>
</feature>
<dbReference type="PANTHER" id="PTHR13555:SF36">
    <property type="entry name" value="ZINC FINGER C2HC DOMAIN-CONTAINING PROTEIN 1B"/>
    <property type="match status" value="1"/>
</dbReference>
<keyword evidence="3 5" id="KW-0863">Zinc-finger</keyword>
<feature type="compositionally biased region" description="Basic and acidic residues" evidence="6">
    <location>
        <begin position="534"/>
        <end position="550"/>
    </location>
</feature>
<evidence type="ECO:0000256" key="3">
    <source>
        <dbReference type="ARBA" id="ARBA00022771"/>
    </source>
</evidence>
<evidence type="ECO:0000256" key="5">
    <source>
        <dbReference type="PROSITE-ProRule" id="PRU01371"/>
    </source>
</evidence>
<dbReference type="AlphaFoldDB" id="A0AB34JP73"/>
<feature type="compositionally biased region" description="Polar residues" evidence="6">
    <location>
        <begin position="736"/>
        <end position="763"/>
    </location>
</feature>
<feature type="compositionally biased region" description="Basic and acidic residues" evidence="6">
    <location>
        <begin position="450"/>
        <end position="527"/>
    </location>
</feature>
<accession>A0AB34JP73</accession>
<organism evidence="8 9">
    <name type="scientific">Prymnesium parvum</name>
    <name type="common">Toxic golden alga</name>
    <dbReference type="NCBI Taxonomy" id="97485"/>
    <lineage>
        <taxon>Eukaryota</taxon>
        <taxon>Haptista</taxon>
        <taxon>Haptophyta</taxon>
        <taxon>Prymnesiophyceae</taxon>
        <taxon>Prymnesiales</taxon>
        <taxon>Prymnesiaceae</taxon>
        <taxon>Prymnesium</taxon>
    </lineage>
</organism>
<reference evidence="8 9" key="1">
    <citation type="journal article" date="2024" name="Science">
        <title>Giant polyketide synthase enzymes in the biosynthesis of giant marine polyether toxins.</title>
        <authorList>
            <person name="Fallon T.R."/>
            <person name="Shende V.V."/>
            <person name="Wierzbicki I.H."/>
            <person name="Pendleton A.L."/>
            <person name="Watervoot N.F."/>
            <person name="Auber R.P."/>
            <person name="Gonzalez D.J."/>
            <person name="Wisecaver J.H."/>
            <person name="Moore B.S."/>
        </authorList>
    </citation>
    <scope>NUCLEOTIDE SEQUENCE [LARGE SCALE GENOMIC DNA]</scope>
    <source>
        <strain evidence="8 9">12B1</strain>
    </source>
</reference>
<proteinExistence type="predicted"/>
<feature type="compositionally biased region" description="Basic and acidic residues" evidence="6">
    <location>
        <begin position="18"/>
        <end position="42"/>
    </location>
</feature>
<feature type="domain" description="C2HC/C3H-type" evidence="7">
    <location>
        <begin position="833"/>
        <end position="862"/>
    </location>
</feature>
<keyword evidence="2" id="KW-0677">Repeat</keyword>
<evidence type="ECO:0000313" key="8">
    <source>
        <dbReference type="EMBL" id="KAL1523220.1"/>
    </source>
</evidence>
<evidence type="ECO:0000259" key="7">
    <source>
        <dbReference type="PROSITE" id="PS52027"/>
    </source>
</evidence>
<keyword evidence="4" id="KW-0862">Zinc</keyword>
<dbReference type="Proteomes" id="UP001515480">
    <property type="component" value="Unassembled WGS sequence"/>
</dbReference>
<evidence type="ECO:0000256" key="4">
    <source>
        <dbReference type="ARBA" id="ARBA00022833"/>
    </source>
</evidence>
<feature type="region of interest" description="Disordered" evidence="6">
    <location>
        <begin position="212"/>
        <end position="558"/>
    </location>
</feature>
<sequence>MENRNSRAANDWANKRKAQLERAARLKAERQAMGKGTERNGDETFEEMNGHVPTAGRRAAQAHVHRSSSQPTSDLPGSHMSPIGERPNTESALKGHLPEWARDLGAGVQAAQHSAALAQQQAQQWNWYAQQQQAQAQYMAEQQAASYWPAGMPLNQSDGGIGFHRARALPRQGPQPHEQANAVAADFFGMALQMPHQHPYAPQQPYYAQQHQYFSPHGAPPPPPPPPRNPSPNAIEDANAFFGLDEAPPASRRPPRRRGTPQEAPPLAEEPPPLATRPRQGRQRELPSGGTWGGGLPQLAHDVGAPPPPPLHLETTSGELMPSPARAVAGRRRAERSAPATLGGRPRPEWSQDFTEAKSLGAERHSAHLDENAGVRNECAACDGDGARHAASGRAGRPQWLSADEGAPAPAARQASAGVRQVPPAGRPKLPMPPPAPARGESPLTVQEVGRSERGWGGRDERAVGGRDERAVGGRDERAVGSRDERAVGGRDERAVGGRDERAVGGRDERAVGGRDARAVGSRDERPVGGGAVSRDEAPLSYAARDERPLQKAVPPPVASDGGGIHLVPCAICGRSFAEDRIDKHRVACEKSANAKPRRTFHPAKQRLGGLDCVDVRSAAKAEEEKARQILAMKKAESAVGVPKAQVMLGKDGRPLSPLSAAHARAKIGLDPYDEDPSLRPTDITPCPCCGRNFAADRLEVHLEICQKITVNSAQRRPWDSQQRRLNATLGASLGGLNSSPAPQSTRGRMGQTRTVSRENSAPSRGGTAGVGRPTSRTSADEMPAHKMPKWKRDHDAFQAAVRQGRKVSKAIASGVALSDLPPPPPVNPDTDDRILCPHCGRKFNDKAAERHIPKCSSIMAKPKTLLRGDQKALGANARAHTHNRHVL</sequence>
<feature type="compositionally biased region" description="Pro residues" evidence="6">
    <location>
        <begin position="218"/>
        <end position="230"/>
    </location>
</feature>
<feature type="region of interest" description="Disordered" evidence="6">
    <location>
        <begin position="1"/>
        <end position="91"/>
    </location>
</feature>
<feature type="compositionally biased region" description="Low complexity" evidence="6">
    <location>
        <begin position="389"/>
        <end position="429"/>
    </location>
</feature>
<evidence type="ECO:0000313" key="9">
    <source>
        <dbReference type="Proteomes" id="UP001515480"/>
    </source>
</evidence>
<evidence type="ECO:0000256" key="2">
    <source>
        <dbReference type="ARBA" id="ARBA00022737"/>
    </source>
</evidence>
<keyword evidence="9" id="KW-1185">Reference proteome</keyword>
<dbReference type="Pfam" id="PF13913">
    <property type="entry name" value="zf-C2HC_2"/>
    <property type="match status" value="3"/>
</dbReference>
<feature type="region of interest" description="Disordered" evidence="6">
    <location>
        <begin position="730"/>
        <end position="790"/>
    </location>
</feature>
<keyword evidence="1" id="KW-0479">Metal-binding</keyword>
<evidence type="ECO:0000256" key="1">
    <source>
        <dbReference type="ARBA" id="ARBA00022723"/>
    </source>
</evidence>
<feature type="compositionally biased region" description="Basic and acidic residues" evidence="6">
    <location>
        <begin position="361"/>
        <end position="373"/>
    </location>
</feature>
<dbReference type="InterPro" id="IPR049899">
    <property type="entry name" value="Znf_C2HC_C3H"/>
</dbReference>
<comment type="caution">
    <text evidence="8">The sequence shown here is derived from an EMBL/GenBank/DDBJ whole genome shotgun (WGS) entry which is preliminary data.</text>
</comment>
<name>A0AB34JP73_PRYPA</name>
<protein>
    <recommendedName>
        <fullName evidence="7">C2HC/C3H-type domain-containing protein</fullName>
    </recommendedName>
</protein>
<dbReference type="InterPro" id="IPR026319">
    <property type="entry name" value="ZC2HC1A/B-like"/>
</dbReference>
<dbReference type="PANTHER" id="PTHR13555">
    <property type="entry name" value="C2H2 ZINC FINGER CGI-62-RELATED"/>
    <property type="match status" value="1"/>
</dbReference>
<dbReference type="Gene3D" id="3.30.160.60">
    <property type="entry name" value="Classic Zinc Finger"/>
    <property type="match status" value="2"/>
</dbReference>
<dbReference type="EMBL" id="JBGBPQ010000006">
    <property type="protein sequence ID" value="KAL1523220.1"/>
    <property type="molecule type" value="Genomic_DNA"/>
</dbReference>
<dbReference type="GO" id="GO:0008270">
    <property type="term" value="F:zinc ion binding"/>
    <property type="evidence" value="ECO:0007669"/>
    <property type="project" value="UniProtKB-KW"/>
</dbReference>
<gene>
    <name evidence="8" type="ORF">AB1Y20_018172</name>
</gene>